<feature type="transmembrane region" description="Helical" evidence="1">
    <location>
        <begin position="12"/>
        <end position="34"/>
    </location>
</feature>
<evidence type="ECO:0000256" key="1">
    <source>
        <dbReference type="SAM" id="Phobius"/>
    </source>
</evidence>
<sequence length="311" mass="34705">MEQAQRSSPRDLLTHLFVMAGLYVSAGMFLSLVFGLVDAYLPDLLTSYYDPASGIRWSLATLTVVFPVFVWGSWFLAKDIAANAWKGELRIRKWLVYITLFAAAALVIGDLVSLLYNFLGGELSGRFLLKTLAVFAVGAAVFTYYLYDLRRSALIFSPRMKVFVIAACLVVAAVVVTGFAVAGSPFRQRLVRFDQQKVSNLQTIQGKTVYFWQQKERLPQSLDELRDPISGFTAPRDPQSGAAYEYRATGALSFELCAEFNLSSKDALNVPKPEPLYYPYPGGVTENWDHAEGRACFARSIDPELYAKPLR</sequence>
<name>A0A1G2C9R2_9BACT</name>
<feature type="domain" description="DUF5671" evidence="2">
    <location>
        <begin position="12"/>
        <end position="144"/>
    </location>
</feature>
<dbReference type="InterPro" id="IPR043728">
    <property type="entry name" value="DUF5671"/>
</dbReference>
<comment type="caution">
    <text evidence="3">The sequence shown here is derived from an EMBL/GenBank/DDBJ whole genome shotgun (WGS) entry which is preliminary data.</text>
</comment>
<gene>
    <name evidence="3" type="ORF">A2128_01570</name>
</gene>
<keyword evidence="1" id="KW-1133">Transmembrane helix</keyword>
<dbReference type="Proteomes" id="UP000176349">
    <property type="component" value="Unassembled WGS sequence"/>
</dbReference>
<accession>A0A1G2C9R2</accession>
<evidence type="ECO:0000313" key="4">
    <source>
        <dbReference type="Proteomes" id="UP000176349"/>
    </source>
</evidence>
<organism evidence="3 4">
    <name type="scientific">Candidatus Liptonbacteria bacterium GWC1_60_9</name>
    <dbReference type="NCBI Taxonomy" id="1798645"/>
    <lineage>
        <taxon>Bacteria</taxon>
        <taxon>Candidatus Liptoniibacteriota</taxon>
    </lineage>
</organism>
<feature type="transmembrane region" description="Helical" evidence="1">
    <location>
        <begin position="127"/>
        <end position="147"/>
    </location>
</feature>
<proteinExistence type="predicted"/>
<dbReference type="EMBL" id="MHKV01000012">
    <property type="protein sequence ID" value="OGY97400.1"/>
    <property type="molecule type" value="Genomic_DNA"/>
</dbReference>
<keyword evidence="1" id="KW-0812">Transmembrane</keyword>
<reference evidence="3 4" key="1">
    <citation type="journal article" date="2016" name="Nat. Commun.">
        <title>Thousands of microbial genomes shed light on interconnected biogeochemical processes in an aquifer system.</title>
        <authorList>
            <person name="Anantharaman K."/>
            <person name="Brown C.T."/>
            <person name="Hug L.A."/>
            <person name="Sharon I."/>
            <person name="Castelle C.J."/>
            <person name="Probst A.J."/>
            <person name="Thomas B.C."/>
            <person name="Singh A."/>
            <person name="Wilkins M.J."/>
            <person name="Karaoz U."/>
            <person name="Brodie E.L."/>
            <person name="Williams K.H."/>
            <person name="Hubbard S.S."/>
            <person name="Banfield J.F."/>
        </authorList>
    </citation>
    <scope>NUCLEOTIDE SEQUENCE [LARGE SCALE GENOMIC DNA]</scope>
</reference>
<evidence type="ECO:0000313" key="3">
    <source>
        <dbReference type="EMBL" id="OGY97400.1"/>
    </source>
</evidence>
<feature type="transmembrane region" description="Helical" evidence="1">
    <location>
        <begin position="159"/>
        <end position="182"/>
    </location>
</feature>
<dbReference type="Pfam" id="PF18920">
    <property type="entry name" value="DUF5671"/>
    <property type="match status" value="1"/>
</dbReference>
<keyword evidence="1" id="KW-0472">Membrane</keyword>
<feature type="transmembrane region" description="Helical" evidence="1">
    <location>
        <begin position="94"/>
        <end position="115"/>
    </location>
</feature>
<protein>
    <recommendedName>
        <fullName evidence="2">DUF5671 domain-containing protein</fullName>
    </recommendedName>
</protein>
<dbReference type="AlphaFoldDB" id="A0A1G2C9R2"/>
<feature type="transmembrane region" description="Helical" evidence="1">
    <location>
        <begin position="54"/>
        <end position="74"/>
    </location>
</feature>
<evidence type="ECO:0000259" key="2">
    <source>
        <dbReference type="Pfam" id="PF18920"/>
    </source>
</evidence>